<dbReference type="AlphaFoldDB" id="A0AAV4P9K8"/>
<feature type="transmembrane region" description="Helical" evidence="1">
    <location>
        <begin position="33"/>
        <end position="52"/>
    </location>
</feature>
<proteinExistence type="predicted"/>
<organism evidence="2 3">
    <name type="scientific">Caerostris extrusa</name>
    <name type="common">Bark spider</name>
    <name type="synonym">Caerostris bankana</name>
    <dbReference type="NCBI Taxonomy" id="172846"/>
    <lineage>
        <taxon>Eukaryota</taxon>
        <taxon>Metazoa</taxon>
        <taxon>Ecdysozoa</taxon>
        <taxon>Arthropoda</taxon>
        <taxon>Chelicerata</taxon>
        <taxon>Arachnida</taxon>
        <taxon>Araneae</taxon>
        <taxon>Araneomorphae</taxon>
        <taxon>Entelegynae</taxon>
        <taxon>Araneoidea</taxon>
        <taxon>Araneidae</taxon>
        <taxon>Caerostris</taxon>
    </lineage>
</organism>
<reference evidence="2 3" key="1">
    <citation type="submission" date="2021-06" db="EMBL/GenBank/DDBJ databases">
        <title>Caerostris extrusa draft genome.</title>
        <authorList>
            <person name="Kono N."/>
            <person name="Arakawa K."/>
        </authorList>
    </citation>
    <scope>NUCLEOTIDE SEQUENCE [LARGE SCALE GENOMIC DNA]</scope>
</reference>
<dbReference type="Proteomes" id="UP001054945">
    <property type="component" value="Unassembled WGS sequence"/>
</dbReference>
<feature type="transmembrane region" description="Helical" evidence="1">
    <location>
        <begin position="7"/>
        <end position="27"/>
    </location>
</feature>
<keyword evidence="3" id="KW-1185">Reference proteome</keyword>
<comment type="caution">
    <text evidence="2">The sequence shown here is derived from an EMBL/GenBank/DDBJ whole genome shotgun (WGS) entry which is preliminary data.</text>
</comment>
<name>A0AAV4P9K8_CAEEX</name>
<evidence type="ECO:0000313" key="2">
    <source>
        <dbReference type="EMBL" id="GIX92609.1"/>
    </source>
</evidence>
<keyword evidence="1" id="KW-0472">Membrane</keyword>
<sequence length="200" mass="23649">MKSLKFALNTAFAVSFWIWCLYQSILHKNYSDIIVLIPYVVVIQFVFKKLTFEKKITFKRSQQTESDTVECTKMETSDKFTSTDNLKNFLPTKDANQLVLTNVNEPMENLNEYGLQNTNPFIPVPNWISYLNNDLQLSTKASIALTVTKHEEFYNADSEEGDTPRKKRFIIYSKIYNVKNIRSKWQKFKRQTRVKYERLQ</sequence>
<protein>
    <submittedName>
        <fullName evidence="2">Uncharacterized protein</fullName>
    </submittedName>
</protein>
<gene>
    <name evidence="2" type="ORF">CEXT_128231</name>
</gene>
<keyword evidence="1" id="KW-0812">Transmembrane</keyword>
<evidence type="ECO:0000256" key="1">
    <source>
        <dbReference type="SAM" id="Phobius"/>
    </source>
</evidence>
<keyword evidence="1" id="KW-1133">Transmembrane helix</keyword>
<accession>A0AAV4P9K8</accession>
<dbReference type="EMBL" id="BPLR01004142">
    <property type="protein sequence ID" value="GIX92609.1"/>
    <property type="molecule type" value="Genomic_DNA"/>
</dbReference>
<evidence type="ECO:0000313" key="3">
    <source>
        <dbReference type="Proteomes" id="UP001054945"/>
    </source>
</evidence>